<dbReference type="InterPro" id="IPR028002">
    <property type="entry name" value="Myb_DNA-bind_5"/>
</dbReference>
<feature type="domain" description="Myb-like" evidence="6">
    <location>
        <begin position="9"/>
        <end position="80"/>
    </location>
</feature>
<evidence type="ECO:0000256" key="3">
    <source>
        <dbReference type="ARBA" id="ARBA00023015"/>
    </source>
</evidence>
<dbReference type="Pfam" id="PF13873">
    <property type="entry name" value="Myb_DNA-bind_5"/>
    <property type="match status" value="1"/>
</dbReference>
<organism evidence="7 8">
    <name type="scientific">Temnothorax longispinosus</name>
    <dbReference type="NCBI Taxonomy" id="300112"/>
    <lineage>
        <taxon>Eukaryota</taxon>
        <taxon>Metazoa</taxon>
        <taxon>Ecdysozoa</taxon>
        <taxon>Arthropoda</taxon>
        <taxon>Hexapoda</taxon>
        <taxon>Insecta</taxon>
        <taxon>Pterygota</taxon>
        <taxon>Neoptera</taxon>
        <taxon>Endopterygota</taxon>
        <taxon>Hymenoptera</taxon>
        <taxon>Apocrita</taxon>
        <taxon>Aculeata</taxon>
        <taxon>Formicoidea</taxon>
        <taxon>Formicidae</taxon>
        <taxon>Myrmicinae</taxon>
        <taxon>Temnothorax</taxon>
    </lineage>
</organism>
<dbReference type="InterPro" id="IPR001005">
    <property type="entry name" value="SANT/Myb"/>
</dbReference>
<dbReference type="EMBL" id="QBLH01003340">
    <property type="protein sequence ID" value="TGZ38787.1"/>
    <property type="molecule type" value="Genomic_DNA"/>
</dbReference>
<keyword evidence="4" id="KW-0804">Transcription</keyword>
<dbReference type="SMART" id="SM00717">
    <property type="entry name" value="SANT"/>
    <property type="match status" value="1"/>
</dbReference>
<accession>A0A4S2JVW9</accession>
<comment type="caution">
    <text evidence="7">The sequence shown here is derived from an EMBL/GenBank/DDBJ whole genome shotgun (WGS) entry which is preliminary data.</text>
</comment>
<evidence type="ECO:0000256" key="1">
    <source>
        <dbReference type="ARBA" id="ARBA00011764"/>
    </source>
</evidence>
<dbReference type="Proteomes" id="UP000310200">
    <property type="component" value="Unassembled WGS sequence"/>
</dbReference>
<keyword evidence="3" id="KW-0805">Transcription regulation</keyword>
<comment type="subunit">
    <text evidence="1">Self-associates forming complexes of several hundred monomers.</text>
</comment>
<protein>
    <recommendedName>
        <fullName evidence="2">Regulatory protein zeste</fullName>
    </recommendedName>
</protein>
<evidence type="ECO:0000313" key="7">
    <source>
        <dbReference type="EMBL" id="TGZ38787.1"/>
    </source>
</evidence>
<evidence type="ECO:0000313" key="8">
    <source>
        <dbReference type="Proteomes" id="UP000310200"/>
    </source>
</evidence>
<proteinExistence type="predicted"/>
<name>A0A4S2JVW9_9HYME</name>
<reference evidence="7 8" key="1">
    <citation type="journal article" date="2019" name="Philos. Trans. R. Soc. Lond., B, Biol. Sci.">
        <title>Ant behaviour and brain gene expression of defending hosts depend on the ecological success of the intruding social parasite.</title>
        <authorList>
            <person name="Kaur R."/>
            <person name="Stoldt M."/>
            <person name="Jongepier E."/>
            <person name="Feldmeyer B."/>
            <person name="Menzel F."/>
            <person name="Bornberg-Bauer E."/>
            <person name="Foitzik S."/>
        </authorList>
    </citation>
    <scope>NUCLEOTIDE SEQUENCE [LARGE SCALE GENOMIC DNA]</scope>
    <source>
        <tissue evidence="7">Whole body</tissue>
    </source>
</reference>
<gene>
    <name evidence="7" type="ORF">DBV15_10698</name>
</gene>
<dbReference type="AlphaFoldDB" id="A0A4S2JVW9"/>
<comment type="function">
    <text evidence="5">Involved in transvection phenomena (= synapsis-dependent gene expression), where the synaptic pairing of chromosomes carrying genes with which zeste interacts influences the expression of these genes. Zeste binds to DNA and stimulates transcription from a nearby promoter.</text>
</comment>
<evidence type="ECO:0000256" key="2">
    <source>
        <dbReference type="ARBA" id="ARBA00016807"/>
    </source>
</evidence>
<evidence type="ECO:0000259" key="6">
    <source>
        <dbReference type="SMART" id="SM00717"/>
    </source>
</evidence>
<evidence type="ECO:0000256" key="4">
    <source>
        <dbReference type="ARBA" id="ARBA00023163"/>
    </source>
</evidence>
<dbReference type="STRING" id="300112.A0A4S2JVW9"/>
<keyword evidence="8" id="KW-1185">Reference proteome</keyword>
<sequence length="322" mass="37185">MASVSLKGTRKTYSFEERKILISLINKHAVVQSRKSDPISICKRKSAWSRITEEYNSMVGSRGTRSSVQLRRCWENMKACKRNREEKKFRDGTKAICQSTKDDRWARNQCWEGITCGQNMSETPMSTGTVGLPPNIVFEPKDSEPFTLQSVCTAGSQNPNCLKKDVDSREDSNCKYAFLLLYSPDKHDGIVPAPDSINDYYERFVIKRNTHTHTDTPTINQSTDNNLKNIARREIHTNPGPSDLYTSISPRVVQEHNRQRKSMQREEELHVLALSEAQMKVDIAAMLKEEARIKLEEAHYRKEEARLKMLFFTYKLDRIKDE</sequence>
<evidence type="ECO:0000256" key="5">
    <source>
        <dbReference type="ARBA" id="ARBA00025466"/>
    </source>
</evidence>